<protein>
    <recommendedName>
        <fullName evidence="4">Secreted protein</fullName>
    </recommendedName>
</protein>
<organism evidence="2 3">
    <name type="scientific">Nepenthes gracilis</name>
    <name type="common">Slender pitcher plant</name>
    <dbReference type="NCBI Taxonomy" id="150966"/>
    <lineage>
        <taxon>Eukaryota</taxon>
        <taxon>Viridiplantae</taxon>
        <taxon>Streptophyta</taxon>
        <taxon>Embryophyta</taxon>
        <taxon>Tracheophyta</taxon>
        <taxon>Spermatophyta</taxon>
        <taxon>Magnoliopsida</taxon>
        <taxon>eudicotyledons</taxon>
        <taxon>Gunneridae</taxon>
        <taxon>Pentapetalae</taxon>
        <taxon>Caryophyllales</taxon>
        <taxon>Nepenthaceae</taxon>
        <taxon>Nepenthes</taxon>
    </lineage>
</organism>
<accession>A0AAD3XV01</accession>
<dbReference type="AlphaFoldDB" id="A0AAD3XV01"/>
<comment type="caution">
    <text evidence="2">The sequence shown here is derived from an EMBL/GenBank/DDBJ whole genome shotgun (WGS) entry which is preliminary data.</text>
</comment>
<feature type="chain" id="PRO_5041967374" description="Secreted protein" evidence="1">
    <location>
        <begin position="26"/>
        <end position="72"/>
    </location>
</feature>
<evidence type="ECO:0008006" key="4">
    <source>
        <dbReference type="Google" id="ProtNLM"/>
    </source>
</evidence>
<name>A0AAD3XV01_NEPGR</name>
<sequence>MSYDVLLRCWVLLLAVGFDGGGCGAGKQCCVLSPGGAAPGYGRIVVTGERLLNVVGVVDRAAMHLLAGTVAL</sequence>
<dbReference type="Proteomes" id="UP001279734">
    <property type="component" value="Unassembled WGS sequence"/>
</dbReference>
<feature type="signal peptide" evidence="1">
    <location>
        <begin position="1"/>
        <end position="25"/>
    </location>
</feature>
<evidence type="ECO:0000313" key="2">
    <source>
        <dbReference type="EMBL" id="GMH18507.1"/>
    </source>
</evidence>
<evidence type="ECO:0000256" key="1">
    <source>
        <dbReference type="SAM" id="SignalP"/>
    </source>
</evidence>
<proteinExistence type="predicted"/>
<dbReference type="EMBL" id="BSYO01000019">
    <property type="protein sequence ID" value="GMH18507.1"/>
    <property type="molecule type" value="Genomic_DNA"/>
</dbReference>
<evidence type="ECO:0000313" key="3">
    <source>
        <dbReference type="Proteomes" id="UP001279734"/>
    </source>
</evidence>
<keyword evidence="3" id="KW-1185">Reference proteome</keyword>
<reference evidence="2" key="1">
    <citation type="submission" date="2023-05" db="EMBL/GenBank/DDBJ databases">
        <title>Nepenthes gracilis genome sequencing.</title>
        <authorList>
            <person name="Fukushima K."/>
        </authorList>
    </citation>
    <scope>NUCLEOTIDE SEQUENCE</scope>
    <source>
        <strain evidence="2">SING2019-196</strain>
    </source>
</reference>
<keyword evidence="1" id="KW-0732">Signal</keyword>
<gene>
    <name evidence="2" type="ORF">Nepgr_020348</name>
</gene>